<proteinExistence type="predicted"/>
<reference evidence="4 5" key="1">
    <citation type="submission" date="2024-07" db="EMBL/GenBank/DDBJ databases">
        <title>Section-level genome sequencing and comparative genomics of Aspergillus sections Usti and Cavernicolus.</title>
        <authorList>
            <consortium name="Lawrence Berkeley National Laboratory"/>
            <person name="Nybo J.L."/>
            <person name="Vesth T.C."/>
            <person name="Theobald S."/>
            <person name="Frisvad J.C."/>
            <person name="Larsen T.O."/>
            <person name="Kjaerboelling I."/>
            <person name="Rothschild-Mancinelli K."/>
            <person name="Lyhne E.K."/>
            <person name="Kogle M.E."/>
            <person name="Barry K."/>
            <person name="Clum A."/>
            <person name="Na H."/>
            <person name="Ledsgaard L."/>
            <person name="Lin J."/>
            <person name="Lipzen A."/>
            <person name="Kuo A."/>
            <person name="Riley R."/>
            <person name="Mondo S."/>
            <person name="Labutti K."/>
            <person name="Haridas S."/>
            <person name="Pangalinan J."/>
            <person name="Salamov A.A."/>
            <person name="Simmons B.A."/>
            <person name="Magnuson J.K."/>
            <person name="Chen J."/>
            <person name="Drula E."/>
            <person name="Henrissat B."/>
            <person name="Wiebenga A."/>
            <person name="Lubbers R.J."/>
            <person name="Gomes A.C."/>
            <person name="Macurrencykelacurrency M.R."/>
            <person name="Stajich J."/>
            <person name="Grigoriev I.V."/>
            <person name="Mortensen U.H."/>
            <person name="De Vries R.P."/>
            <person name="Baker S.E."/>
            <person name="Andersen M.R."/>
        </authorList>
    </citation>
    <scope>NUCLEOTIDE SEQUENCE [LARGE SCALE GENOMIC DNA]</scope>
    <source>
        <strain evidence="4 5">CBS 449.75</strain>
    </source>
</reference>
<dbReference type="EMBL" id="JBFXLQ010000041">
    <property type="protein sequence ID" value="KAL2864382.1"/>
    <property type="molecule type" value="Genomic_DNA"/>
</dbReference>
<feature type="domain" description="DUF7730" evidence="3">
    <location>
        <begin position="126"/>
        <end position="322"/>
    </location>
</feature>
<comment type="caution">
    <text evidence="4">The sequence shown here is derived from an EMBL/GenBank/DDBJ whole genome shotgun (WGS) entry which is preliminary data.</text>
</comment>
<sequence length="390" mass="44925">MQIAILEDHPPPAMLGSPHSFYRALEIANGINPVKVYRAQRNPLHLVYLLLLYLLIAVFGIPYLIVLNCWWRIEPLKQRVRQHRMPKQSANRPKDLPPPLKTRKRRLTLPLRTGGRARTAQATYLQHQSLLFVKLPAEIRQQIYQHALVLPAGAELVVSHSDGRLYSFSSAEREEENPDLLGYRHSAWVGLNFNGDVPMHRIPHKQGSRSEAPKGQPRKFRVLGMLSSCRRVYSEAIDILYQQTTFNIRSSFTMQSLQATTLQHRFASIRSLHLEKLIDTPRTLAYDYSLDWLGSWQKACGAIKSIPNLRSLRVSFSRTMSEPLENTLFTYLEPLMDLKVPVFIVRYNWPVHEILESIMSKTTRPLPFDIEVCEPEDPRLDLGIGMHWGP</sequence>
<keyword evidence="5" id="KW-1185">Reference proteome</keyword>
<evidence type="ECO:0000259" key="3">
    <source>
        <dbReference type="Pfam" id="PF24864"/>
    </source>
</evidence>
<name>A0ABR4LIM6_9EURO</name>
<feature type="transmembrane region" description="Helical" evidence="2">
    <location>
        <begin position="46"/>
        <end position="71"/>
    </location>
</feature>
<dbReference type="RefSeq" id="XP_070883361.1">
    <property type="nucleotide sequence ID" value="XM_071025797.1"/>
</dbReference>
<keyword evidence="2" id="KW-0472">Membrane</keyword>
<dbReference type="GeneID" id="98140869"/>
<dbReference type="Pfam" id="PF24864">
    <property type="entry name" value="DUF7730"/>
    <property type="match status" value="1"/>
</dbReference>
<evidence type="ECO:0000256" key="1">
    <source>
        <dbReference type="SAM" id="MobiDB-lite"/>
    </source>
</evidence>
<feature type="region of interest" description="Disordered" evidence="1">
    <location>
        <begin position="82"/>
        <end position="105"/>
    </location>
</feature>
<dbReference type="PANTHER" id="PTHR38790">
    <property type="entry name" value="2EXR DOMAIN-CONTAINING PROTEIN-RELATED"/>
    <property type="match status" value="1"/>
</dbReference>
<organism evidence="4 5">
    <name type="scientific">Aspergillus lucknowensis</name>
    <dbReference type="NCBI Taxonomy" id="176173"/>
    <lineage>
        <taxon>Eukaryota</taxon>
        <taxon>Fungi</taxon>
        <taxon>Dikarya</taxon>
        <taxon>Ascomycota</taxon>
        <taxon>Pezizomycotina</taxon>
        <taxon>Eurotiomycetes</taxon>
        <taxon>Eurotiomycetidae</taxon>
        <taxon>Eurotiales</taxon>
        <taxon>Aspergillaceae</taxon>
        <taxon>Aspergillus</taxon>
        <taxon>Aspergillus subgen. Nidulantes</taxon>
    </lineage>
</organism>
<dbReference type="InterPro" id="IPR056632">
    <property type="entry name" value="DUF7730"/>
</dbReference>
<keyword evidence="2" id="KW-0812">Transmembrane</keyword>
<evidence type="ECO:0000313" key="4">
    <source>
        <dbReference type="EMBL" id="KAL2864382.1"/>
    </source>
</evidence>
<evidence type="ECO:0000256" key="2">
    <source>
        <dbReference type="SAM" id="Phobius"/>
    </source>
</evidence>
<accession>A0ABR4LIM6</accession>
<protein>
    <recommendedName>
        <fullName evidence="3">DUF7730 domain-containing protein</fullName>
    </recommendedName>
</protein>
<dbReference type="Proteomes" id="UP001610432">
    <property type="component" value="Unassembled WGS sequence"/>
</dbReference>
<keyword evidence="2" id="KW-1133">Transmembrane helix</keyword>
<evidence type="ECO:0000313" key="5">
    <source>
        <dbReference type="Proteomes" id="UP001610432"/>
    </source>
</evidence>
<gene>
    <name evidence="4" type="ORF">BJX67DRAFT_224099</name>
</gene>